<sequence>MALGSAGAARAQTVSYAEAAGLLNQHCGGDIMKHCRGLNLGNGAIHQCLAGNAAQLSPACAANHEGIRAMTEARAAAQAAVFKVCDRDRAEYCPGVEAGDGNIVSCLLQASKVVSQTCTAAIANAGYR</sequence>
<evidence type="ECO:0008006" key="3">
    <source>
        <dbReference type="Google" id="ProtNLM"/>
    </source>
</evidence>
<dbReference type="EMBL" id="RCTF01000007">
    <property type="protein sequence ID" value="RLP78690.1"/>
    <property type="molecule type" value="Genomic_DNA"/>
</dbReference>
<keyword evidence="2" id="KW-1185">Reference proteome</keyword>
<comment type="caution">
    <text evidence="1">The sequence shown here is derived from an EMBL/GenBank/DDBJ whole genome shotgun (WGS) entry which is preliminary data.</text>
</comment>
<protein>
    <recommendedName>
        <fullName evidence="3">Cysteine rich repeat protein</fullName>
    </recommendedName>
</protein>
<evidence type="ECO:0000313" key="2">
    <source>
        <dbReference type="Proteomes" id="UP000269692"/>
    </source>
</evidence>
<dbReference type="Proteomes" id="UP000269692">
    <property type="component" value="Unassembled WGS sequence"/>
</dbReference>
<dbReference type="AlphaFoldDB" id="A0A3L7AG09"/>
<dbReference type="Pfam" id="PF00839">
    <property type="entry name" value="Cys_rich_FGFR"/>
    <property type="match status" value="1"/>
</dbReference>
<reference evidence="1 2" key="1">
    <citation type="submission" date="2018-10" db="EMBL/GenBank/DDBJ databases">
        <title>Xanthobacter tagetidis genome sequencing and assembly.</title>
        <authorList>
            <person name="Maclea K.S."/>
            <person name="Goen A.E."/>
            <person name="Fatima S.A."/>
        </authorList>
    </citation>
    <scope>NUCLEOTIDE SEQUENCE [LARGE SCALE GENOMIC DNA]</scope>
    <source>
        <strain evidence="1 2">ATCC 700314</strain>
    </source>
</reference>
<name>A0A3L7AG09_9HYPH</name>
<dbReference type="InterPro" id="IPR039728">
    <property type="entry name" value="GLG1"/>
</dbReference>
<dbReference type="GO" id="GO:0016020">
    <property type="term" value="C:membrane"/>
    <property type="evidence" value="ECO:0007669"/>
    <property type="project" value="InterPro"/>
</dbReference>
<organism evidence="1 2">
    <name type="scientific">Xanthobacter tagetidis</name>
    <dbReference type="NCBI Taxonomy" id="60216"/>
    <lineage>
        <taxon>Bacteria</taxon>
        <taxon>Pseudomonadati</taxon>
        <taxon>Pseudomonadota</taxon>
        <taxon>Alphaproteobacteria</taxon>
        <taxon>Hyphomicrobiales</taxon>
        <taxon>Xanthobacteraceae</taxon>
        <taxon>Xanthobacter</taxon>
    </lineage>
</organism>
<gene>
    <name evidence="1" type="ORF">D9R14_10530</name>
</gene>
<proteinExistence type="predicted"/>
<dbReference type="InterPro" id="IPR001893">
    <property type="entry name" value="Cys-rich_GLG1_repeat"/>
</dbReference>
<evidence type="ECO:0000313" key="1">
    <source>
        <dbReference type="EMBL" id="RLP78690.1"/>
    </source>
</evidence>
<dbReference type="PANTHER" id="PTHR11884">
    <property type="entry name" value="SELECTIN LIGAND RELATED"/>
    <property type="match status" value="1"/>
</dbReference>
<dbReference type="PANTHER" id="PTHR11884:SF1">
    <property type="entry name" value="GOLGI APPARATUS PROTEIN 1"/>
    <property type="match status" value="1"/>
</dbReference>
<accession>A0A3L7AG09</accession>